<dbReference type="InterPro" id="IPR015422">
    <property type="entry name" value="PyrdxlP-dep_Trfase_small"/>
</dbReference>
<evidence type="ECO:0000313" key="6">
    <source>
        <dbReference type="EMBL" id="XDJ48421.1"/>
    </source>
</evidence>
<comment type="subunit">
    <text evidence="3">Homotetramer.</text>
</comment>
<sequence>MTNPSLLLASDNASGIHPAVLHGLQQANTAHVPGYGSDDYTRRAEQAFQAHFGDDASIFMVTTGTACNVLALRAVTQSIDAVFCSDIAHLFVDECSAPEHAIGCKLIGLPSTEGKVTAAALEQALAFQLDPYHRNRSKVLSLSQGTEYGTLYGLEELRALTRLAHEQGLKVHMDGARLANAAAALDVPLRALTRDAGVDVLSFGGTKNGLMMAEAVIVFDTELAARMPALRKQGMQLVSKHRFLAAQYLAYFKDDLWLRNARHANRMAAHLATRLAAIPGVELIAPTQINMVFARVPPHWVEPLQRLSACNLWLPGTAELRFVTSFDTTEASIDAFAEAVGALARQA</sequence>
<dbReference type="InterPro" id="IPR001597">
    <property type="entry name" value="ArAA_b-elim_lyase/Thr_aldolase"/>
</dbReference>
<dbReference type="EMBL" id="CP158255">
    <property type="protein sequence ID" value="XDJ50894.1"/>
    <property type="molecule type" value="Genomic_DNA"/>
</dbReference>
<dbReference type="EMBL" id="CP158254">
    <property type="protein sequence ID" value="XDJ48421.1"/>
    <property type="molecule type" value="Genomic_DNA"/>
</dbReference>
<name>A0AB39EVT3_9BURK</name>
<evidence type="ECO:0000313" key="9">
    <source>
        <dbReference type="EMBL" id="XDJ79993.1"/>
    </source>
</evidence>
<keyword evidence="8" id="KW-0456">Lyase</keyword>
<gene>
    <name evidence="8" type="ORF">ABRY94_06215</name>
    <name evidence="6" type="ORF">ABRZ04_04970</name>
    <name evidence="9" type="ORF">ABRZ07_00305</name>
    <name evidence="7" type="ORF">ABRZ09_03290</name>
</gene>
<dbReference type="PANTHER" id="PTHR48097:SF5">
    <property type="entry name" value="LOW SPECIFICITY L-THREONINE ALDOLASE"/>
    <property type="match status" value="1"/>
</dbReference>
<dbReference type="EMBL" id="CP158262">
    <property type="protein sequence ID" value="XDJ70375.1"/>
    <property type="molecule type" value="Genomic_DNA"/>
</dbReference>
<reference evidence="8" key="1">
    <citation type="submission" date="2024-05" db="EMBL/GenBank/DDBJ databases">
        <authorList>
            <person name="Luo Y.-C."/>
            <person name="Nicholds J."/>
            <person name="Mortimer T."/>
            <person name="Maboni G."/>
        </authorList>
    </citation>
    <scope>NUCLEOTIDE SEQUENCE</scope>
    <source>
        <strain evidence="9">141555</strain>
        <strain evidence="8">144863</strain>
        <strain evidence="7">151108</strain>
        <strain evidence="6">151836</strain>
    </source>
</reference>
<dbReference type="AlphaFoldDB" id="A0AB39EVT3"/>
<proteinExistence type="inferred from homology"/>
<evidence type="ECO:0000313" key="7">
    <source>
        <dbReference type="EMBL" id="XDJ50894.1"/>
    </source>
</evidence>
<evidence type="ECO:0000313" key="8">
    <source>
        <dbReference type="EMBL" id="XDJ70375.1"/>
    </source>
</evidence>
<dbReference type="Pfam" id="PF01212">
    <property type="entry name" value="Beta_elim_lyase"/>
    <property type="match status" value="1"/>
</dbReference>
<dbReference type="PANTHER" id="PTHR48097">
    <property type="entry name" value="L-THREONINE ALDOLASE-RELATED"/>
    <property type="match status" value="1"/>
</dbReference>
<comment type="cofactor">
    <cofactor evidence="1">
        <name>pyridoxal 5'-phosphate</name>
        <dbReference type="ChEBI" id="CHEBI:597326"/>
    </cofactor>
</comment>
<protein>
    <submittedName>
        <fullName evidence="8">Beta-eliminating lyase-related protein</fullName>
    </submittedName>
</protein>
<dbReference type="SUPFAM" id="SSF53383">
    <property type="entry name" value="PLP-dependent transferases"/>
    <property type="match status" value="1"/>
</dbReference>
<dbReference type="EMBL" id="CP158267">
    <property type="protein sequence ID" value="XDJ79993.1"/>
    <property type="molecule type" value="Genomic_DNA"/>
</dbReference>
<dbReference type="RefSeq" id="WP_368640544.1">
    <property type="nucleotide sequence ID" value="NZ_CP158254.1"/>
</dbReference>
<evidence type="ECO:0000259" key="5">
    <source>
        <dbReference type="Pfam" id="PF01212"/>
    </source>
</evidence>
<evidence type="ECO:0000256" key="1">
    <source>
        <dbReference type="ARBA" id="ARBA00001933"/>
    </source>
</evidence>
<feature type="domain" description="Aromatic amino acid beta-eliminating lyase/threonine aldolase" evidence="5">
    <location>
        <begin position="8"/>
        <end position="294"/>
    </location>
</feature>
<dbReference type="InterPro" id="IPR015421">
    <property type="entry name" value="PyrdxlP-dep_Trfase_major"/>
</dbReference>
<dbReference type="Gene3D" id="3.40.640.10">
    <property type="entry name" value="Type I PLP-dependent aspartate aminotransferase-like (Major domain)"/>
    <property type="match status" value="1"/>
</dbReference>
<dbReference type="Gene3D" id="3.90.1150.10">
    <property type="entry name" value="Aspartate Aminotransferase, domain 1"/>
    <property type="match status" value="1"/>
</dbReference>
<comment type="similarity">
    <text evidence="2">Belongs to the threonine aldolase family.</text>
</comment>
<evidence type="ECO:0000256" key="3">
    <source>
        <dbReference type="ARBA" id="ARBA00011881"/>
    </source>
</evidence>
<evidence type="ECO:0000256" key="4">
    <source>
        <dbReference type="ARBA" id="ARBA00022898"/>
    </source>
</evidence>
<organism evidence="8">
    <name type="scientific">Castellaniella ginsengisoli</name>
    <dbReference type="NCBI Taxonomy" id="546114"/>
    <lineage>
        <taxon>Bacteria</taxon>
        <taxon>Pseudomonadati</taxon>
        <taxon>Pseudomonadota</taxon>
        <taxon>Betaproteobacteria</taxon>
        <taxon>Burkholderiales</taxon>
        <taxon>Alcaligenaceae</taxon>
        <taxon>Castellaniella</taxon>
    </lineage>
</organism>
<dbReference type="GO" id="GO:0016829">
    <property type="term" value="F:lyase activity"/>
    <property type="evidence" value="ECO:0007669"/>
    <property type="project" value="UniProtKB-KW"/>
</dbReference>
<dbReference type="InterPro" id="IPR015424">
    <property type="entry name" value="PyrdxlP-dep_Trfase"/>
</dbReference>
<evidence type="ECO:0000256" key="2">
    <source>
        <dbReference type="ARBA" id="ARBA00006966"/>
    </source>
</evidence>
<dbReference type="GO" id="GO:0006520">
    <property type="term" value="P:amino acid metabolic process"/>
    <property type="evidence" value="ECO:0007669"/>
    <property type="project" value="InterPro"/>
</dbReference>
<accession>A0AB39EVT3</accession>
<keyword evidence="4" id="KW-0663">Pyridoxal phosphate</keyword>